<keyword evidence="3" id="KW-1185">Reference proteome</keyword>
<dbReference type="AlphaFoldDB" id="A0A7U2FBX4"/>
<evidence type="ECO:0000256" key="1">
    <source>
        <dbReference type="SAM" id="MobiDB-lite"/>
    </source>
</evidence>
<evidence type="ECO:0000313" key="3">
    <source>
        <dbReference type="Proteomes" id="UP000663193"/>
    </source>
</evidence>
<protein>
    <submittedName>
        <fullName evidence="2">Uncharacterized protein</fullName>
    </submittedName>
</protein>
<feature type="compositionally biased region" description="Polar residues" evidence="1">
    <location>
        <begin position="1"/>
        <end position="19"/>
    </location>
</feature>
<name>A0A7U2FBX4_PHANO</name>
<dbReference type="EMBL" id="CP069034">
    <property type="protein sequence ID" value="QRD01404.1"/>
    <property type="molecule type" value="Genomic_DNA"/>
</dbReference>
<dbReference type="Proteomes" id="UP000663193">
    <property type="component" value="Chromosome 12"/>
</dbReference>
<reference evidence="3" key="1">
    <citation type="journal article" date="2021" name="BMC Genomics">
        <title>Chromosome-level genome assembly and manually-curated proteome of model necrotroph Parastagonospora nodorum Sn15 reveals a genome-wide trove of candidate effector homologs, and redundancy of virulence-related functions within an accessory chromosome.</title>
        <authorList>
            <person name="Bertazzoni S."/>
            <person name="Jones D.A.B."/>
            <person name="Phan H.T."/>
            <person name="Tan K.-C."/>
            <person name="Hane J.K."/>
        </authorList>
    </citation>
    <scope>NUCLEOTIDE SEQUENCE [LARGE SCALE GENOMIC DNA]</scope>
    <source>
        <strain evidence="3">SN15 / ATCC MYA-4574 / FGSC 10173)</strain>
    </source>
</reference>
<sequence>MPSSSRKSTGVLTSNTTEYSGPGRPTRLAFSASACVATRPGSTIREGL</sequence>
<evidence type="ECO:0000313" key="2">
    <source>
        <dbReference type="EMBL" id="QRD01404.1"/>
    </source>
</evidence>
<accession>A0A7U2FBX4</accession>
<proteinExistence type="predicted"/>
<organism evidence="2 3">
    <name type="scientific">Phaeosphaeria nodorum (strain SN15 / ATCC MYA-4574 / FGSC 10173)</name>
    <name type="common">Glume blotch fungus</name>
    <name type="synonym">Parastagonospora nodorum</name>
    <dbReference type="NCBI Taxonomy" id="321614"/>
    <lineage>
        <taxon>Eukaryota</taxon>
        <taxon>Fungi</taxon>
        <taxon>Dikarya</taxon>
        <taxon>Ascomycota</taxon>
        <taxon>Pezizomycotina</taxon>
        <taxon>Dothideomycetes</taxon>
        <taxon>Pleosporomycetidae</taxon>
        <taxon>Pleosporales</taxon>
        <taxon>Pleosporineae</taxon>
        <taxon>Phaeosphaeriaceae</taxon>
        <taxon>Parastagonospora</taxon>
    </lineage>
</organism>
<feature type="region of interest" description="Disordered" evidence="1">
    <location>
        <begin position="1"/>
        <end position="27"/>
    </location>
</feature>
<dbReference type="VEuPathDB" id="FungiDB:JI435_416550"/>
<gene>
    <name evidence="2" type="ORF">JI435_416550</name>
</gene>